<accession>A0A6P3WTK0</accession>
<dbReference type="Proteomes" id="UP000515204">
    <property type="component" value="Unplaced"/>
</dbReference>
<evidence type="ECO:0000313" key="2">
    <source>
        <dbReference type="RefSeq" id="XP_014469157.1"/>
    </source>
</evidence>
<protein>
    <submittedName>
        <fullName evidence="2">Uncharacterized protein LOC106741542</fullName>
    </submittedName>
</protein>
<dbReference type="OrthoDB" id="7612145at2759"/>
<gene>
    <name evidence="2" type="primary">LOC106741542</name>
</gene>
<dbReference type="KEGG" id="dqu:106741542"/>
<keyword evidence="1" id="KW-1185">Reference proteome</keyword>
<sequence length="126" mass="15072">MDRHVNMLYLPDPRDDNVRHFVWTKNLSRLVSSQLSKHDHKKYICSRCLHYFSSSEKLQVHTIYCGEMNDCAILMPSEDDKWLSFCNHNRKERLPFVVYVNLECILQKTTSEEGEDHKSHAYHHQH</sequence>
<name>A0A6P3WTK0_DINQU</name>
<dbReference type="PANTHER" id="PTHR31511:SF12">
    <property type="entry name" value="RHO TERMINATION FACTOR N-TERMINAL DOMAIN-CONTAINING PROTEIN"/>
    <property type="match status" value="1"/>
</dbReference>
<dbReference type="AlphaFoldDB" id="A0A6P3WTK0"/>
<evidence type="ECO:0000313" key="1">
    <source>
        <dbReference type="Proteomes" id="UP000515204"/>
    </source>
</evidence>
<dbReference type="RefSeq" id="XP_014469157.1">
    <property type="nucleotide sequence ID" value="XM_014613671.1"/>
</dbReference>
<organism evidence="1 2">
    <name type="scientific">Dinoponera quadriceps</name>
    <name type="common">South American ant</name>
    <dbReference type="NCBI Taxonomy" id="609295"/>
    <lineage>
        <taxon>Eukaryota</taxon>
        <taxon>Metazoa</taxon>
        <taxon>Ecdysozoa</taxon>
        <taxon>Arthropoda</taxon>
        <taxon>Hexapoda</taxon>
        <taxon>Insecta</taxon>
        <taxon>Pterygota</taxon>
        <taxon>Neoptera</taxon>
        <taxon>Endopterygota</taxon>
        <taxon>Hymenoptera</taxon>
        <taxon>Apocrita</taxon>
        <taxon>Aculeata</taxon>
        <taxon>Formicoidea</taxon>
        <taxon>Formicidae</taxon>
        <taxon>Ponerinae</taxon>
        <taxon>Ponerini</taxon>
        <taxon>Dinoponera</taxon>
    </lineage>
</organism>
<proteinExistence type="predicted"/>
<reference evidence="2" key="1">
    <citation type="submission" date="2025-08" db="UniProtKB">
        <authorList>
            <consortium name="RefSeq"/>
        </authorList>
    </citation>
    <scope>IDENTIFICATION</scope>
</reference>
<dbReference type="GeneID" id="106741542"/>
<dbReference type="PANTHER" id="PTHR31511">
    <property type="entry name" value="PROTEIN CBG23764"/>
    <property type="match status" value="1"/>
</dbReference>
<feature type="non-terminal residue" evidence="2">
    <location>
        <position position="126"/>
    </location>
</feature>